<feature type="transmembrane region" description="Helical" evidence="1">
    <location>
        <begin position="27"/>
        <end position="44"/>
    </location>
</feature>
<dbReference type="SUPFAM" id="SSF48452">
    <property type="entry name" value="TPR-like"/>
    <property type="match status" value="1"/>
</dbReference>
<gene>
    <name evidence="2" type="ORF">D7V88_04930</name>
</gene>
<keyword evidence="1" id="KW-0472">Membrane</keyword>
<proteinExistence type="predicted"/>
<keyword evidence="1" id="KW-0812">Transmembrane</keyword>
<dbReference type="EMBL" id="RAVZ01000019">
    <property type="protein sequence ID" value="RKG92807.1"/>
    <property type="molecule type" value="Genomic_DNA"/>
</dbReference>
<evidence type="ECO:0000313" key="2">
    <source>
        <dbReference type="EMBL" id="RKG92807.1"/>
    </source>
</evidence>
<reference evidence="3" key="1">
    <citation type="submission" date="2018-09" db="EMBL/GenBank/DDBJ databases">
        <authorList>
            <person name="Livingstone P.G."/>
            <person name="Whitworth D.E."/>
        </authorList>
    </citation>
    <scope>NUCLEOTIDE SEQUENCE [LARGE SCALE GENOMIC DNA]</scope>
    <source>
        <strain evidence="3">CA054A</strain>
    </source>
</reference>
<dbReference type="Proteomes" id="UP000268094">
    <property type="component" value="Unassembled WGS sequence"/>
</dbReference>
<dbReference type="Gene3D" id="1.25.40.10">
    <property type="entry name" value="Tetratricopeptide repeat domain"/>
    <property type="match status" value="1"/>
</dbReference>
<protein>
    <recommendedName>
        <fullName evidence="4">Tetratricopeptide repeat protein</fullName>
    </recommendedName>
</protein>
<dbReference type="InterPro" id="IPR011990">
    <property type="entry name" value="TPR-like_helical_dom_sf"/>
</dbReference>
<dbReference type="AlphaFoldDB" id="A0A3A8JAF4"/>
<accession>A0A3A8JAF4</accession>
<feature type="transmembrane region" description="Helical" evidence="1">
    <location>
        <begin position="59"/>
        <end position="77"/>
    </location>
</feature>
<comment type="caution">
    <text evidence="2">The sequence shown here is derived from an EMBL/GenBank/DDBJ whole genome shotgun (WGS) entry which is preliminary data.</text>
</comment>
<evidence type="ECO:0008006" key="4">
    <source>
        <dbReference type="Google" id="ProtNLM"/>
    </source>
</evidence>
<sequence>MDSPVNELPLPKEPHLKPFPVFSGQRVLIWLGAVVVFLVAYNHASRGGGGLSESMGPQLFIPLIVAVFLVLFAFFYWRIRRWAAAYNEGISFFSAGDEQAATLRFEEAARRSTQGAQRAVSVAMMGQCQFAKGDAARSLELFGSAERSGKLRGSVPAMHRWMPSLIATARFAQGDLASARAWLEEGRKRDGELPPIYALLPEVALLCREGKPADAVAALDARPGEADALVGRDARRLKLLRAFALDALDPAIHAAAIDATLASLQPVRPGDFEVLVARWPELQAFVERRGLSRAA</sequence>
<name>A0A3A8JAF4_9BACT</name>
<evidence type="ECO:0000256" key="1">
    <source>
        <dbReference type="SAM" id="Phobius"/>
    </source>
</evidence>
<evidence type="ECO:0000313" key="3">
    <source>
        <dbReference type="Proteomes" id="UP000268094"/>
    </source>
</evidence>
<organism evidence="2 3">
    <name type="scientific">Corallococcus terminator</name>
    <dbReference type="NCBI Taxonomy" id="2316733"/>
    <lineage>
        <taxon>Bacteria</taxon>
        <taxon>Pseudomonadati</taxon>
        <taxon>Myxococcota</taxon>
        <taxon>Myxococcia</taxon>
        <taxon>Myxococcales</taxon>
        <taxon>Cystobacterineae</taxon>
        <taxon>Myxococcaceae</taxon>
        <taxon>Corallococcus</taxon>
    </lineage>
</organism>
<keyword evidence="1" id="KW-1133">Transmembrane helix</keyword>
<keyword evidence="3" id="KW-1185">Reference proteome</keyword>